<protein>
    <submittedName>
        <fullName evidence="2">Uncharacterized protein</fullName>
    </submittedName>
</protein>
<proteinExistence type="predicted"/>
<accession>A0A917NHH8</accession>
<organism evidence="2 3">
    <name type="scientific">Saccharopolyspora thermophila</name>
    <dbReference type="NCBI Taxonomy" id="89367"/>
    <lineage>
        <taxon>Bacteria</taxon>
        <taxon>Bacillati</taxon>
        <taxon>Actinomycetota</taxon>
        <taxon>Actinomycetes</taxon>
        <taxon>Pseudonocardiales</taxon>
        <taxon>Pseudonocardiaceae</taxon>
        <taxon>Saccharopolyspora</taxon>
    </lineage>
</organism>
<dbReference type="EMBL" id="BMMT01000018">
    <property type="protein sequence ID" value="GGJ01085.1"/>
    <property type="molecule type" value="Genomic_DNA"/>
</dbReference>
<sequence>MYTFFDEPGLLPGFADLNRPRAIAAGLDPFQYDQVTAGLTAIREWPTAFVRAGQDYVARAEQAEAHGRSASAAEAYRAAALWLHFATVLPNRTSTRTPPLPRPRPTRSAEPSRPPSSSPSPTSPASCAVRRPSARPSSCSSRA</sequence>
<feature type="region of interest" description="Disordered" evidence="1">
    <location>
        <begin position="91"/>
        <end position="143"/>
    </location>
</feature>
<evidence type="ECO:0000256" key="1">
    <source>
        <dbReference type="SAM" id="MobiDB-lite"/>
    </source>
</evidence>
<name>A0A917NHH8_9PSEU</name>
<dbReference type="Proteomes" id="UP000597989">
    <property type="component" value="Unassembled WGS sequence"/>
</dbReference>
<feature type="compositionally biased region" description="Low complexity" evidence="1">
    <location>
        <begin position="123"/>
        <end position="143"/>
    </location>
</feature>
<evidence type="ECO:0000313" key="2">
    <source>
        <dbReference type="EMBL" id="GGJ01085.1"/>
    </source>
</evidence>
<comment type="caution">
    <text evidence="2">The sequence shown here is derived from an EMBL/GenBank/DDBJ whole genome shotgun (WGS) entry which is preliminary data.</text>
</comment>
<feature type="compositionally biased region" description="Pro residues" evidence="1">
    <location>
        <begin position="112"/>
        <end position="122"/>
    </location>
</feature>
<dbReference type="AlphaFoldDB" id="A0A917NHH8"/>
<dbReference type="Gene3D" id="1.20.1440.110">
    <property type="entry name" value="acylaminoacyl peptidase"/>
    <property type="match status" value="1"/>
</dbReference>
<reference evidence="2 3" key="1">
    <citation type="journal article" date="2014" name="Int. J. Syst. Evol. Microbiol.">
        <title>Complete genome sequence of Corynebacterium casei LMG S-19264T (=DSM 44701T), isolated from a smear-ripened cheese.</title>
        <authorList>
            <consortium name="US DOE Joint Genome Institute (JGI-PGF)"/>
            <person name="Walter F."/>
            <person name="Albersmeier A."/>
            <person name="Kalinowski J."/>
            <person name="Ruckert C."/>
        </authorList>
    </citation>
    <scope>NUCLEOTIDE SEQUENCE [LARGE SCALE GENOMIC DNA]</scope>
    <source>
        <strain evidence="2 3">CGMCC 4.7206</strain>
    </source>
</reference>
<gene>
    <name evidence="2" type="ORF">GCM10011581_42820</name>
</gene>
<dbReference type="RefSeq" id="WP_229680389.1">
    <property type="nucleotide sequence ID" value="NZ_BMMT01000018.1"/>
</dbReference>
<evidence type="ECO:0000313" key="3">
    <source>
        <dbReference type="Proteomes" id="UP000597989"/>
    </source>
</evidence>